<name>A0A9P5YRD3_9AGAR</name>
<accession>A0A9P5YRD3</accession>
<evidence type="ECO:0000313" key="2">
    <source>
        <dbReference type="EMBL" id="KAF9473340.1"/>
    </source>
</evidence>
<keyword evidence="3" id="KW-1185">Reference proteome</keyword>
<gene>
    <name evidence="2" type="ORF">BDN70DRAFT_899856</name>
</gene>
<organism evidence="2 3">
    <name type="scientific">Pholiota conissans</name>
    <dbReference type="NCBI Taxonomy" id="109636"/>
    <lineage>
        <taxon>Eukaryota</taxon>
        <taxon>Fungi</taxon>
        <taxon>Dikarya</taxon>
        <taxon>Basidiomycota</taxon>
        <taxon>Agaricomycotina</taxon>
        <taxon>Agaricomycetes</taxon>
        <taxon>Agaricomycetidae</taxon>
        <taxon>Agaricales</taxon>
        <taxon>Agaricineae</taxon>
        <taxon>Strophariaceae</taxon>
        <taxon>Pholiota</taxon>
    </lineage>
</organism>
<sequence length="161" mass="17909">MDKKAAIELGNNLSKPKSKFLLEKDADQPCPAKKQKKKVPVDNIGHKSLALVQLTKSTAKGQVVEVLLPLRMETVPTKKAEELFKLSMLEILAHQQKVKARPKLCISAAPLSKKDMSWPVDQNYNGDSEKAAKEPEKDKKCIQIKSKETVESDNDAGHQTH</sequence>
<dbReference type="AlphaFoldDB" id="A0A9P5YRD3"/>
<evidence type="ECO:0000256" key="1">
    <source>
        <dbReference type="SAM" id="MobiDB-lite"/>
    </source>
</evidence>
<evidence type="ECO:0000313" key="3">
    <source>
        <dbReference type="Proteomes" id="UP000807469"/>
    </source>
</evidence>
<dbReference type="EMBL" id="MU155451">
    <property type="protein sequence ID" value="KAF9473340.1"/>
    <property type="molecule type" value="Genomic_DNA"/>
</dbReference>
<proteinExistence type="predicted"/>
<protein>
    <submittedName>
        <fullName evidence="2">Uncharacterized protein</fullName>
    </submittedName>
</protein>
<comment type="caution">
    <text evidence="2">The sequence shown here is derived from an EMBL/GenBank/DDBJ whole genome shotgun (WGS) entry which is preliminary data.</text>
</comment>
<feature type="region of interest" description="Disordered" evidence="1">
    <location>
        <begin position="116"/>
        <end position="161"/>
    </location>
</feature>
<dbReference type="Proteomes" id="UP000807469">
    <property type="component" value="Unassembled WGS sequence"/>
</dbReference>
<reference evidence="2" key="1">
    <citation type="submission" date="2020-11" db="EMBL/GenBank/DDBJ databases">
        <authorList>
            <consortium name="DOE Joint Genome Institute"/>
            <person name="Ahrendt S."/>
            <person name="Riley R."/>
            <person name="Andreopoulos W."/>
            <person name="Labutti K."/>
            <person name="Pangilinan J."/>
            <person name="Ruiz-Duenas F.J."/>
            <person name="Barrasa J.M."/>
            <person name="Sanchez-Garcia M."/>
            <person name="Camarero S."/>
            <person name="Miyauchi S."/>
            <person name="Serrano A."/>
            <person name="Linde D."/>
            <person name="Babiker R."/>
            <person name="Drula E."/>
            <person name="Ayuso-Fernandez I."/>
            <person name="Pacheco R."/>
            <person name="Padilla G."/>
            <person name="Ferreira P."/>
            <person name="Barriuso J."/>
            <person name="Kellner H."/>
            <person name="Castanera R."/>
            <person name="Alfaro M."/>
            <person name="Ramirez L."/>
            <person name="Pisabarro A.G."/>
            <person name="Kuo A."/>
            <person name="Tritt A."/>
            <person name="Lipzen A."/>
            <person name="He G."/>
            <person name="Yan M."/>
            <person name="Ng V."/>
            <person name="Cullen D."/>
            <person name="Martin F."/>
            <person name="Rosso M.-N."/>
            <person name="Henrissat B."/>
            <person name="Hibbett D."/>
            <person name="Martinez A.T."/>
            <person name="Grigoriev I.V."/>
        </authorList>
    </citation>
    <scope>NUCLEOTIDE SEQUENCE</scope>
    <source>
        <strain evidence="2">CIRM-BRFM 674</strain>
    </source>
</reference>
<feature type="compositionally biased region" description="Basic and acidic residues" evidence="1">
    <location>
        <begin position="127"/>
        <end position="161"/>
    </location>
</feature>